<accession>A0A1B1B7N1</accession>
<dbReference type="InterPro" id="IPR036390">
    <property type="entry name" value="WH_DNA-bd_sf"/>
</dbReference>
<dbReference type="EMBL" id="CP016279">
    <property type="protein sequence ID" value="ANP54854.1"/>
    <property type="molecule type" value="Genomic_DNA"/>
</dbReference>
<dbReference type="SUPFAM" id="SSF46785">
    <property type="entry name" value="Winged helix' DNA-binding domain"/>
    <property type="match status" value="1"/>
</dbReference>
<dbReference type="Proteomes" id="UP000092659">
    <property type="component" value="Chromosome"/>
</dbReference>
<organism evidence="2 3">
    <name type="scientific">Streptomyces griseochromogenes</name>
    <dbReference type="NCBI Taxonomy" id="68214"/>
    <lineage>
        <taxon>Bacteria</taxon>
        <taxon>Bacillati</taxon>
        <taxon>Actinomycetota</taxon>
        <taxon>Actinomycetes</taxon>
        <taxon>Kitasatosporales</taxon>
        <taxon>Streptomycetaceae</taxon>
        <taxon>Streptomyces</taxon>
    </lineage>
</organism>
<reference evidence="2 3" key="1">
    <citation type="submission" date="2016-06" db="EMBL/GenBank/DDBJ databases">
        <title>Complete genome sequence of Streptomyces griseochromogenes ATCC 14511, the Blasticidin S producer.</title>
        <authorList>
            <person name="Wu L."/>
        </authorList>
    </citation>
    <scope>NUCLEOTIDE SEQUENCE [LARGE SCALE GENOMIC DNA]</scope>
    <source>
        <strain evidence="2 3">ATCC 14511</strain>
    </source>
</reference>
<sequence length="120" mass="13085">MRKSVSSLPGQTNRRRRPTARGHQAISHGTLCPAIKRMEKAGLPRREAQPGIAAAPRHVLSLTDEGLDEPSSFFYRGDKPLAAAEVDDPFRQGVPLIARATSKAEKAWLDRTIAELECGA</sequence>
<feature type="region of interest" description="Disordered" evidence="1">
    <location>
        <begin position="1"/>
        <end position="33"/>
    </location>
</feature>
<evidence type="ECO:0000256" key="1">
    <source>
        <dbReference type="SAM" id="MobiDB-lite"/>
    </source>
</evidence>
<dbReference type="KEGG" id="sgs:AVL59_39360"/>
<feature type="compositionally biased region" description="Polar residues" evidence="1">
    <location>
        <begin position="1"/>
        <end position="12"/>
    </location>
</feature>
<proteinExistence type="predicted"/>
<evidence type="ECO:0000313" key="2">
    <source>
        <dbReference type="EMBL" id="ANP54854.1"/>
    </source>
</evidence>
<gene>
    <name evidence="2" type="ORF">AVL59_39360</name>
</gene>
<evidence type="ECO:0008006" key="4">
    <source>
        <dbReference type="Google" id="ProtNLM"/>
    </source>
</evidence>
<protein>
    <recommendedName>
        <fullName evidence="4">Transcription regulator PadR N-terminal domain-containing protein</fullName>
    </recommendedName>
</protein>
<name>A0A1B1B7N1_9ACTN</name>
<evidence type="ECO:0000313" key="3">
    <source>
        <dbReference type="Proteomes" id="UP000092659"/>
    </source>
</evidence>
<dbReference type="AlphaFoldDB" id="A0A1B1B7N1"/>
<dbReference type="STRING" id="68214.AVL59_39360"/>